<proteinExistence type="predicted"/>
<dbReference type="PANTHER" id="PTHR34301:SF8">
    <property type="entry name" value="ATPASE DOMAIN-CONTAINING PROTEIN"/>
    <property type="match status" value="1"/>
</dbReference>
<dbReference type="EMBL" id="JADILV010000042">
    <property type="protein sequence ID" value="MBO8483732.1"/>
    <property type="molecule type" value="Genomic_DNA"/>
</dbReference>
<dbReference type="Proteomes" id="UP000725002">
    <property type="component" value="Unassembled WGS sequence"/>
</dbReference>
<reference evidence="1" key="2">
    <citation type="journal article" date="2021" name="PeerJ">
        <title>Extensive microbial diversity within the chicken gut microbiome revealed by metagenomics and culture.</title>
        <authorList>
            <person name="Gilroy R."/>
            <person name="Ravi A."/>
            <person name="Getino M."/>
            <person name="Pursley I."/>
            <person name="Horton D.L."/>
            <person name="Alikhan N.F."/>
            <person name="Baker D."/>
            <person name="Gharbi K."/>
            <person name="Hall N."/>
            <person name="Watson M."/>
            <person name="Adriaenssens E.M."/>
            <person name="Foster-Nyarko E."/>
            <person name="Jarju S."/>
            <person name="Secka A."/>
            <person name="Antonio M."/>
            <person name="Oren A."/>
            <person name="Chaudhuri R.R."/>
            <person name="La Ragione R."/>
            <person name="Hildebrand F."/>
            <person name="Pallen M.J."/>
        </authorList>
    </citation>
    <scope>NUCLEOTIDE SEQUENCE</scope>
    <source>
        <strain evidence="1">G3-8215</strain>
    </source>
</reference>
<keyword evidence="1" id="KW-0067">ATP-binding</keyword>
<dbReference type="AlphaFoldDB" id="A0A940DRK9"/>
<organism evidence="1 2">
    <name type="scientific">Candidatus Cryptobacteroides avicola</name>
    <dbReference type="NCBI Taxonomy" id="2840757"/>
    <lineage>
        <taxon>Bacteria</taxon>
        <taxon>Pseudomonadati</taxon>
        <taxon>Bacteroidota</taxon>
        <taxon>Bacteroidia</taxon>
        <taxon>Bacteroidales</taxon>
        <taxon>Candidatus Cryptobacteroides</taxon>
    </lineage>
</organism>
<name>A0A940DRK9_9BACT</name>
<accession>A0A940DRK9</accession>
<sequence length="385" mass="44487">METPFIYSTYVTGRNFIGRKAECNTLGNLLGRGENVVIYAPPKSGKRSLIQQALFNMRVTGGQFTACEVNLFNIRNAETFLIRLGSAVIRSCYSTPAEYGNIISSLLEGTHFVFDKERFSRFDEVVSLNWSMDENDIASMLRLPGRIAAERGTRMFIIINEFQNLMEDERFETIFRLMKDVMMQHGNPETEGCSFILSGSKTNAMKYIFEEYKYFHKAVEHIPLQSIDSREIVEHVMRGFQNSGKVIEQDMILDCCKVFKGNLWYINHYMAICDSMTKGYINEGILMEAMRMMLSLHEPRFIRMTDSLTVHQISLLKAVLEGVVKFSATEVIEKYALNSSANVRRVKDALCKKEIVTFNEREEALVLDPLFEHWLRKYYFEIPEL</sequence>
<evidence type="ECO:0000313" key="1">
    <source>
        <dbReference type="EMBL" id="MBO8483732.1"/>
    </source>
</evidence>
<dbReference type="Gene3D" id="3.40.50.300">
    <property type="entry name" value="P-loop containing nucleotide triphosphate hydrolases"/>
    <property type="match status" value="1"/>
</dbReference>
<gene>
    <name evidence="1" type="ORF">IAB75_06425</name>
</gene>
<dbReference type="InterPro" id="IPR027417">
    <property type="entry name" value="P-loop_NTPase"/>
</dbReference>
<keyword evidence="1" id="KW-0547">Nucleotide-binding</keyword>
<dbReference type="SUPFAM" id="SSF52540">
    <property type="entry name" value="P-loop containing nucleoside triphosphate hydrolases"/>
    <property type="match status" value="1"/>
</dbReference>
<comment type="caution">
    <text evidence="1">The sequence shown here is derived from an EMBL/GenBank/DDBJ whole genome shotgun (WGS) entry which is preliminary data.</text>
</comment>
<reference evidence="1" key="1">
    <citation type="submission" date="2020-10" db="EMBL/GenBank/DDBJ databases">
        <authorList>
            <person name="Gilroy R."/>
        </authorList>
    </citation>
    <scope>NUCLEOTIDE SEQUENCE</scope>
    <source>
        <strain evidence="1">G3-8215</strain>
    </source>
</reference>
<protein>
    <submittedName>
        <fullName evidence="1">ATP-binding protein</fullName>
    </submittedName>
</protein>
<dbReference type="GO" id="GO:0005524">
    <property type="term" value="F:ATP binding"/>
    <property type="evidence" value="ECO:0007669"/>
    <property type="project" value="UniProtKB-KW"/>
</dbReference>
<dbReference type="PANTHER" id="PTHR34301">
    <property type="entry name" value="DNA-BINDING PROTEIN-RELATED"/>
    <property type="match status" value="1"/>
</dbReference>
<evidence type="ECO:0000313" key="2">
    <source>
        <dbReference type="Proteomes" id="UP000725002"/>
    </source>
</evidence>